<reference evidence="1 2" key="1">
    <citation type="submission" date="2018-01" db="EMBL/GenBank/DDBJ databases">
        <title>Halomonas endophytica sp. nov., isolated from storage liquid in the stems of Populus euphratica.</title>
        <authorList>
            <person name="Chen C."/>
        </authorList>
    </citation>
    <scope>NUCLEOTIDE SEQUENCE [LARGE SCALE GENOMIC DNA]</scope>
    <source>
        <strain evidence="1 2">MC28</strain>
    </source>
</reference>
<dbReference type="AlphaFoldDB" id="A0A2N7TUD4"/>
<name>A0A2N7TUD4_9GAMM</name>
<evidence type="ECO:0000313" key="2">
    <source>
        <dbReference type="Proteomes" id="UP000235803"/>
    </source>
</evidence>
<accession>A0A2N7TUD4</accession>
<dbReference type="EMBL" id="PNRF01000050">
    <property type="protein sequence ID" value="PMR71794.1"/>
    <property type="molecule type" value="Genomic_DNA"/>
</dbReference>
<keyword evidence="2" id="KW-1185">Reference proteome</keyword>
<organism evidence="1 2">
    <name type="scientific">Billgrantia endophytica</name>
    <dbReference type="NCBI Taxonomy" id="2033802"/>
    <lineage>
        <taxon>Bacteria</taxon>
        <taxon>Pseudomonadati</taxon>
        <taxon>Pseudomonadota</taxon>
        <taxon>Gammaproteobacteria</taxon>
        <taxon>Oceanospirillales</taxon>
        <taxon>Halomonadaceae</taxon>
        <taxon>Billgrantia</taxon>
    </lineage>
</organism>
<protein>
    <submittedName>
        <fullName evidence="1">Uncharacterized protein</fullName>
    </submittedName>
</protein>
<sequence>MQSEYDVEENFAINVSVCEVVSHSKRKVAVTVASKDDKQYGFEDIVETDGTSFNFLSEETSNTFGGNSAQDKVVKELQEAFGINEEQADDLAFEMLQAMSYQETEEKVNVFFENVEIKSIGDKESIISYEGKDYTVNNVGVMEEDECFKLFTDTYEIRDIELMDEGHVVWNYIPAILSRLAQMR</sequence>
<proteinExistence type="predicted"/>
<dbReference type="Proteomes" id="UP000235803">
    <property type="component" value="Unassembled WGS sequence"/>
</dbReference>
<dbReference type="RefSeq" id="WP_102655703.1">
    <property type="nucleotide sequence ID" value="NZ_PNRF01000050.1"/>
</dbReference>
<gene>
    <name evidence="1" type="ORF">C1H69_22945</name>
</gene>
<evidence type="ECO:0000313" key="1">
    <source>
        <dbReference type="EMBL" id="PMR71794.1"/>
    </source>
</evidence>
<comment type="caution">
    <text evidence="1">The sequence shown here is derived from an EMBL/GenBank/DDBJ whole genome shotgun (WGS) entry which is preliminary data.</text>
</comment>